<dbReference type="InterPro" id="IPR004613">
    <property type="entry name" value="RNase_J"/>
</dbReference>
<feature type="binding site" evidence="8">
    <location>
        <position position="175"/>
    </location>
    <ligand>
        <name>Zn(2+)</name>
        <dbReference type="ChEBI" id="CHEBI:29105"/>
        <label>2</label>
        <note>catalytic</note>
    </ligand>
</feature>
<sequence>MEVEIIAVGGYGEVGRNMTAVRVGKDIVIFDMGLRLDQIMIHEDAEVENMHSLDLIEMKAIPDDTIMNTVEGSVKAIVCTHGHLDHIGAIPKLAHRYNAPIIGTPYTAKLIEQQIEGEKKFGVNNKVFALNAGKKYRYQITPDISLEFVNVQHSIIDTAMAVLHTPAGIIVYANDFKLDRTPVLGNPPDFARMAELGREGVLALIVESTNVSLPGRCPSEKVAHKLVRDVMTSYEDDKCAMMVSTFSSHIARVKTIAECAHEIGRKPVLLGRSMERYSSTAEQMKLVGFPDTVSMYGNRKTVDRMFRRIMKEGKDKYVPIVTGHQGEPGAILTRLAAGNTPYRVDKGDKIMYSAKIIPNPMNYGQRYHQETFLKMKGARIFEELHVSGHAQKEDHYEVIHLFNPQHIIPSHGDIDMTGAYVRFAEDCGYTLNNDIHILRNGMRVNVSK</sequence>
<dbReference type="InterPro" id="IPR042173">
    <property type="entry name" value="RNase_J_2"/>
</dbReference>
<feature type="binding site" evidence="8">
    <location>
        <position position="81"/>
    </location>
    <ligand>
        <name>Zn(2+)</name>
        <dbReference type="ChEBI" id="CHEBI:29105"/>
        <label>1</label>
        <note>catalytic</note>
    </ligand>
</feature>
<dbReference type="Pfam" id="PF00753">
    <property type="entry name" value="Lactamase_B"/>
    <property type="match status" value="1"/>
</dbReference>
<keyword evidence="1 8" id="KW-0963">Cytoplasm</keyword>
<gene>
    <name evidence="8" type="primary">rnj</name>
    <name evidence="10" type="ORF">L6E24_04780</name>
</gene>
<dbReference type="Proteomes" id="UP001060368">
    <property type="component" value="Chromosome"/>
</dbReference>
<comment type="function">
    <text evidence="8">An RNase that has 5'-3' exonuclease activity. May be involved in RNA degradation.</text>
</comment>
<keyword evidence="7 8" id="KW-0694">RNA-binding</keyword>
<keyword evidence="11" id="KW-1185">Reference proteome</keyword>
<feature type="binding site" evidence="8">
    <location>
        <position position="86"/>
    </location>
    <ligand>
        <name>Zn(2+)</name>
        <dbReference type="ChEBI" id="CHEBI:29105"/>
        <label>2</label>
        <note>catalytic</note>
    </ligand>
</feature>
<dbReference type="HAMAP" id="MF_01492">
    <property type="entry name" value="RNase_J_arch"/>
    <property type="match status" value="1"/>
</dbReference>
<dbReference type="EC" id="3.1.-.-" evidence="8"/>
<feature type="binding site" evidence="8">
    <location>
        <position position="153"/>
    </location>
    <ligand>
        <name>Zn(2+)</name>
        <dbReference type="ChEBI" id="CHEBI:29105"/>
        <label>1</label>
        <note>catalytic</note>
    </ligand>
</feature>
<keyword evidence="6 8" id="KW-0269">Exonuclease</keyword>
<evidence type="ECO:0000256" key="8">
    <source>
        <dbReference type="HAMAP-Rule" id="MF_01492"/>
    </source>
</evidence>
<keyword evidence="2 8" id="KW-0540">Nuclease</keyword>
<comment type="similarity">
    <text evidence="8">Belongs to the metallo-beta-lactamase superfamily. RNA-metabolizing metallo-beta-lactamase-like family. Archaeal RNase J subfamily.</text>
</comment>
<dbReference type="SMART" id="SM00849">
    <property type="entry name" value="Lactamase_B"/>
    <property type="match status" value="1"/>
</dbReference>
<evidence type="ECO:0000313" key="10">
    <source>
        <dbReference type="EMBL" id="UUX93444.1"/>
    </source>
</evidence>
<dbReference type="Pfam" id="PF22505">
    <property type="entry name" value="RNase_J_b_CASP"/>
    <property type="match status" value="1"/>
</dbReference>
<dbReference type="KEGG" id="mend:L6E24_04780"/>
<evidence type="ECO:0000256" key="5">
    <source>
        <dbReference type="ARBA" id="ARBA00022833"/>
    </source>
</evidence>
<dbReference type="InterPro" id="IPR011108">
    <property type="entry name" value="RMMBL"/>
</dbReference>
<dbReference type="RefSeq" id="WP_257743582.1">
    <property type="nucleotide sequence ID" value="NZ_CP096115.1"/>
</dbReference>
<evidence type="ECO:0000259" key="9">
    <source>
        <dbReference type="SMART" id="SM00849"/>
    </source>
</evidence>
<evidence type="ECO:0000256" key="4">
    <source>
        <dbReference type="ARBA" id="ARBA00022801"/>
    </source>
</evidence>
<dbReference type="GO" id="GO:0008270">
    <property type="term" value="F:zinc ion binding"/>
    <property type="evidence" value="ECO:0007669"/>
    <property type="project" value="UniProtKB-UniRule"/>
</dbReference>
<protein>
    <recommendedName>
        <fullName evidence="8">Ribonuclease J</fullName>
        <shortName evidence="8">RNase J</shortName>
        <ecNumber evidence="8">3.1.-.-</ecNumber>
    </recommendedName>
</protein>
<accession>A0A9E7PR42</accession>
<evidence type="ECO:0000313" key="11">
    <source>
        <dbReference type="Proteomes" id="UP001060368"/>
    </source>
</evidence>
<dbReference type="AlphaFoldDB" id="A0A9E7PR42"/>
<evidence type="ECO:0000256" key="6">
    <source>
        <dbReference type="ARBA" id="ARBA00022839"/>
    </source>
</evidence>
<dbReference type="PANTHER" id="PTHR43694">
    <property type="entry name" value="RIBONUCLEASE J"/>
    <property type="match status" value="1"/>
</dbReference>
<dbReference type="InterPro" id="IPR055132">
    <property type="entry name" value="RNase_J_b_CASP"/>
</dbReference>
<feature type="binding site" evidence="8">
    <location>
        <position position="411"/>
    </location>
    <ligand>
        <name>Zn(2+)</name>
        <dbReference type="ChEBI" id="CHEBI:29105"/>
        <label>2</label>
        <note>catalytic</note>
    </ligand>
</feature>
<feature type="binding site" evidence="8">
    <location>
        <position position="175"/>
    </location>
    <ligand>
        <name>Zn(2+)</name>
        <dbReference type="ChEBI" id="CHEBI:29105"/>
        <label>1</label>
        <note>catalytic</note>
    </ligand>
</feature>
<comment type="subunit">
    <text evidence="8">Homodimer.</text>
</comment>
<dbReference type="NCBIfam" id="TIGR00649">
    <property type="entry name" value="MG423"/>
    <property type="match status" value="1"/>
</dbReference>
<name>A0A9E7PR42_9EURY</name>
<dbReference type="GO" id="GO:0005737">
    <property type="term" value="C:cytoplasm"/>
    <property type="evidence" value="ECO:0007669"/>
    <property type="project" value="UniProtKB-SubCell"/>
</dbReference>
<reference evidence="10" key="1">
    <citation type="submission" date="2022-04" db="EMBL/GenBank/DDBJ databases">
        <title>Complete genome of Methanoplanus endosymbiosus DSM 3599.</title>
        <authorList>
            <person name="Chen S.-C."/>
            <person name="You Y.-T."/>
            <person name="Zhou Y.-Z."/>
            <person name="Lai M.-C."/>
        </authorList>
    </citation>
    <scope>NUCLEOTIDE SEQUENCE</scope>
    <source>
        <strain evidence="10">DSM 3599</strain>
    </source>
</reference>
<dbReference type="SUPFAM" id="SSF56281">
    <property type="entry name" value="Metallo-hydrolase/oxidoreductase"/>
    <property type="match status" value="1"/>
</dbReference>
<dbReference type="InterPro" id="IPR036866">
    <property type="entry name" value="RibonucZ/Hydroxyglut_hydro"/>
</dbReference>
<dbReference type="InterPro" id="IPR001279">
    <property type="entry name" value="Metallo-B-lactamas"/>
</dbReference>
<dbReference type="Pfam" id="PF07521">
    <property type="entry name" value="RMMBL"/>
    <property type="match status" value="1"/>
</dbReference>
<dbReference type="PANTHER" id="PTHR43694:SF1">
    <property type="entry name" value="RIBONUCLEASE J"/>
    <property type="match status" value="1"/>
</dbReference>
<evidence type="ECO:0000256" key="2">
    <source>
        <dbReference type="ARBA" id="ARBA00022722"/>
    </source>
</evidence>
<feature type="domain" description="Metallo-beta-lactamase" evidence="9">
    <location>
        <begin position="15"/>
        <end position="216"/>
    </location>
</feature>
<dbReference type="Gene3D" id="3.60.15.10">
    <property type="entry name" value="Ribonuclease Z/Hydroxyacylglutathione hydrolase-like"/>
    <property type="match status" value="1"/>
</dbReference>
<organism evidence="10 11">
    <name type="scientific">Methanoplanus endosymbiosus</name>
    <dbReference type="NCBI Taxonomy" id="33865"/>
    <lineage>
        <taxon>Archaea</taxon>
        <taxon>Methanobacteriati</taxon>
        <taxon>Methanobacteriota</taxon>
        <taxon>Stenosarchaea group</taxon>
        <taxon>Methanomicrobia</taxon>
        <taxon>Methanomicrobiales</taxon>
        <taxon>Methanomicrobiaceae</taxon>
        <taxon>Methanoplanus</taxon>
    </lineage>
</organism>
<keyword evidence="4 8" id="KW-0378">Hydrolase</keyword>
<evidence type="ECO:0000256" key="7">
    <source>
        <dbReference type="ARBA" id="ARBA00022884"/>
    </source>
</evidence>
<dbReference type="InterPro" id="IPR030879">
    <property type="entry name" value="RNase_J_arc"/>
</dbReference>
<dbReference type="GO" id="GO:0004534">
    <property type="term" value="F:5'-3' RNA exonuclease activity"/>
    <property type="evidence" value="ECO:0007669"/>
    <property type="project" value="UniProtKB-UniRule"/>
</dbReference>
<feature type="binding site" evidence="8">
    <location>
        <position position="83"/>
    </location>
    <ligand>
        <name>Zn(2+)</name>
        <dbReference type="ChEBI" id="CHEBI:29105"/>
        <label>1</label>
        <note>catalytic</note>
    </ligand>
</feature>
<dbReference type="GeneID" id="74306986"/>
<evidence type="ECO:0000256" key="3">
    <source>
        <dbReference type="ARBA" id="ARBA00022723"/>
    </source>
</evidence>
<keyword evidence="3 8" id="KW-0479">Metal-binding</keyword>
<proteinExistence type="inferred from homology"/>
<dbReference type="GO" id="GO:0006401">
    <property type="term" value="P:RNA catabolic process"/>
    <property type="evidence" value="ECO:0007669"/>
    <property type="project" value="UniProtKB-UniRule"/>
</dbReference>
<dbReference type="CDD" id="cd07714">
    <property type="entry name" value="RNaseJ_MBL-fold"/>
    <property type="match status" value="1"/>
</dbReference>
<keyword evidence="5 8" id="KW-0862">Zinc</keyword>
<dbReference type="EMBL" id="CP096115">
    <property type="protein sequence ID" value="UUX93444.1"/>
    <property type="molecule type" value="Genomic_DNA"/>
</dbReference>
<dbReference type="Gene3D" id="3.40.50.10710">
    <property type="entry name" value="Metallo-hydrolase/oxidoreductase"/>
    <property type="match status" value="1"/>
</dbReference>
<comment type="subcellular location">
    <subcellularLocation>
        <location evidence="8">Cytoplasm</location>
    </subcellularLocation>
</comment>
<evidence type="ECO:0000256" key="1">
    <source>
        <dbReference type="ARBA" id="ARBA00022490"/>
    </source>
</evidence>
<feature type="binding site" evidence="8">
    <location>
        <begin position="385"/>
        <end position="389"/>
    </location>
    <ligand>
        <name>substrate</name>
    </ligand>
</feature>
<dbReference type="GO" id="GO:0003723">
    <property type="term" value="F:RNA binding"/>
    <property type="evidence" value="ECO:0007669"/>
    <property type="project" value="UniProtKB-KW"/>
</dbReference>
<feature type="binding site" evidence="8">
    <location>
        <position position="85"/>
    </location>
    <ligand>
        <name>Zn(2+)</name>
        <dbReference type="ChEBI" id="CHEBI:29105"/>
        <label>2</label>
        <note>catalytic</note>
    </ligand>
</feature>
<comment type="cofactor">
    <cofactor evidence="8">
        <name>Zn(2+)</name>
        <dbReference type="ChEBI" id="CHEBI:29105"/>
    </cofactor>
    <text evidence="8">Binds 2 Zn(2+) ions per subunit. It is not clear if Zn(2+) or Mg(2+) is physiologically important.</text>
</comment>